<dbReference type="Pfam" id="PF00854">
    <property type="entry name" value="PTR2"/>
    <property type="match status" value="1"/>
</dbReference>
<reference evidence="10 11" key="1">
    <citation type="journal article" date="2016" name="Nat. Commun.">
        <title>Ectomycorrhizal ecology is imprinted in the genome of the dominant symbiotic fungus Cenococcum geophilum.</title>
        <authorList>
            <consortium name="DOE Joint Genome Institute"/>
            <person name="Peter M."/>
            <person name="Kohler A."/>
            <person name="Ohm R.A."/>
            <person name="Kuo A."/>
            <person name="Krutzmann J."/>
            <person name="Morin E."/>
            <person name="Arend M."/>
            <person name="Barry K.W."/>
            <person name="Binder M."/>
            <person name="Choi C."/>
            <person name="Clum A."/>
            <person name="Copeland A."/>
            <person name="Grisel N."/>
            <person name="Haridas S."/>
            <person name="Kipfer T."/>
            <person name="LaButti K."/>
            <person name="Lindquist E."/>
            <person name="Lipzen A."/>
            <person name="Maire R."/>
            <person name="Meier B."/>
            <person name="Mihaltcheva S."/>
            <person name="Molinier V."/>
            <person name="Murat C."/>
            <person name="Poggeler S."/>
            <person name="Quandt C.A."/>
            <person name="Sperisen C."/>
            <person name="Tritt A."/>
            <person name="Tisserant E."/>
            <person name="Crous P.W."/>
            <person name="Henrissat B."/>
            <person name="Nehls U."/>
            <person name="Egli S."/>
            <person name="Spatafora J.W."/>
            <person name="Grigoriev I.V."/>
            <person name="Martin F.M."/>
        </authorList>
    </citation>
    <scope>NUCLEOTIDE SEQUENCE [LARGE SCALE GENOMIC DNA]</scope>
    <source>
        <strain evidence="10 11">CBS 207.34</strain>
    </source>
</reference>
<dbReference type="PANTHER" id="PTHR11654">
    <property type="entry name" value="OLIGOPEPTIDE TRANSPORTER-RELATED"/>
    <property type="match status" value="1"/>
</dbReference>
<evidence type="ECO:0000256" key="7">
    <source>
        <dbReference type="RuleBase" id="RU003755"/>
    </source>
</evidence>
<comment type="similarity">
    <text evidence="2 7">Belongs to the major facilitator superfamily. Proton-dependent oligopeptide transporter (POT/PTR) (TC 2.A.17) family.</text>
</comment>
<evidence type="ECO:0000256" key="1">
    <source>
        <dbReference type="ARBA" id="ARBA00004141"/>
    </source>
</evidence>
<dbReference type="GO" id="GO:0005886">
    <property type="term" value="C:plasma membrane"/>
    <property type="evidence" value="ECO:0007669"/>
    <property type="project" value="UniProtKB-ARBA"/>
</dbReference>
<dbReference type="PROSITE" id="PS01022">
    <property type="entry name" value="PTR2_1"/>
    <property type="match status" value="1"/>
</dbReference>
<feature type="transmembrane region" description="Helical" evidence="9">
    <location>
        <begin position="442"/>
        <end position="462"/>
    </location>
</feature>
<evidence type="ECO:0000256" key="2">
    <source>
        <dbReference type="ARBA" id="ARBA00005982"/>
    </source>
</evidence>
<evidence type="ECO:0000313" key="11">
    <source>
        <dbReference type="Proteomes" id="UP000250140"/>
    </source>
</evidence>
<feature type="transmembrane region" description="Helical" evidence="9">
    <location>
        <begin position="199"/>
        <end position="220"/>
    </location>
</feature>
<dbReference type="Gene3D" id="1.20.1250.20">
    <property type="entry name" value="MFS general substrate transporter like domains"/>
    <property type="match status" value="1"/>
</dbReference>
<dbReference type="EMBL" id="KV748762">
    <property type="protein sequence ID" value="OCL13243.1"/>
    <property type="molecule type" value="Genomic_DNA"/>
</dbReference>
<evidence type="ECO:0000256" key="4">
    <source>
        <dbReference type="ARBA" id="ARBA00022692"/>
    </source>
</evidence>
<keyword evidence="3 7" id="KW-0813">Transport</keyword>
<evidence type="ECO:0000256" key="9">
    <source>
        <dbReference type="SAM" id="Phobius"/>
    </source>
</evidence>
<feature type="transmembrane region" description="Helical" evidence="9">
    <location>
        <begin position="226"/>
        <end position="247"/>
    </location>
</feature>
<dbReference type="AlphaFoldDB" id="A0A8E2FB58"/>
<feature type="transmembrane region" description="Helical" evidence="9">
    <location>
        <begin position="32"/>
        <end position="53"/>
    </location>
</feature>
<accession>A0A8E2FB58</accession>
<dbReference type="SUPFAM" id="SSF103473">
    <property type="entry name" value="MFS general substrate transporter"/>
    <property type="match status" value="1"/>
</dbReference>
<organism evidence="10 11">
    <name type="scientific">Glonium stellatum</name>
    <dbReference type="NCBI Taxonomy" id="574774"/>
    <lineage>
        <taxon>Eukaryota</taxon>
        <taxon>Fungi</taxon>
        <taxon>Dikarya</taxon>
        <taxon>Ascomycota</taxon>
        <taxon>Pezizomycotina</taxon>
        <taxon>Dothideomycetes</taxon>
        <taxon>Pleosporomycetidae</taxon>
        <taxon>Gloniales</taxon>
        <taxon>Gloniaceae</taxon>
        <taxon>Glonium</taxon>
    </lineage>
</organism>
<name>A0A8E2FB58_9PEZI</name>
<proteinExistence type="inferred from homology"/>
<dbReference type="PROSITE" id="PS01023">
    <property type="entry name" value="PTR2_2"/>
    <property type="match status" value="1"/>
</dbReference>
<evidence type="ECO:0000256" key="6">
    <source>
        <dbReference type="ARBA" id="ARBA00023136"/>
    </source>
</evidence>
<dbReference type="GO" id="GO:0071916">
    <property type="term" value="F:dipeptide transmembrane transporter activity"/>
    <property type="evidence" value="ECO:0007669"/>
    <property type="project" value="UniProtKB-ARBA"/>
</dbReference>
<feature type="transmembrane region" description="Helical" evidence="9">
    <location>
        <begin position="501"/>
        <end position="522"/>
    </location>
</feature>
<keyword evidence="4 7" id="KW-0812">Transmembrane</keyword>
<dbReference type="OrthoDB" id="8904098at2759"/>
<keyword evidence="6 9" id="KW-0472">Membrane</keyword>
<comment type="subcellular location">
    <subcellularLocation>
        <location evidence="1 7">Membrane</location>
        <topology evidence="1 7">Multi-pass membrane protein</topology>
    </subcellularLocation>
</comment>
<feature type="transmembrane region" description="Helical" evidence="9">
    <location>
        <begin position="474"/>
        <end position="495"/>
    </location>
</feature>
<gene>
    <name evidence="10" type="ORF">AOQ84DRAFT_283547</name>
</gene>
<evidence type="ECO:0000256" key="3">
    <source>
        <dbReference type="ARBA" id="ARBA00022448"/>
    </source>
</evidence>
<evidence type="ECO:0000256" key="8">
    <source>
        <dbReference type="SAM" id="MobiDB-lite"/>
    </source>
</evidence>
<keyword evidence="11" id="KW-1185">Reference proteome</keyword>
<dbReference type="InterPro" id="IPR036259">
    <property type="entry name" value="MFS_trans_sf"/>
</dbReference>
<evidence type="ECO:0000256" key="5">
    <source>
        <dbReference type="ARBA" id="ARBA00022989"/>
    </source>
</evidence>
<feature type="transmembrane region" description="Helical" evidence="9">
    <location>
        <begin position="141"/>
        <end position="160"/>
    </location>
</feature>
<keyword evidence="5 9" id="KW-1133">Transmembrane helix</keyword>
<dbReference type="InterPro" id="IPR018456">
    <property type="entry name" value="PTR2_symporter_CS"/>
</dbReference>
<dbReference type="Proteomes" id="UP000250140">
    <property type="component" value="Unassembled WGS sequence"/>
</dbReference>
<feature type="region of interest" description="Disordered" evidence="8">
    <location>
        <begin position="1"/>
        <end position="24"/>
    </location>
</feature>
<dbReference type="InterPro" id="IPR000109">
    <property type="entry name" value="POT_fam"/>
</dbReference>
<feature type="transmembrane region" description="Helical" evidence="9">
    <location>
        <begin position="385"/>
        <end position="407"/>
    </location>
</feature>
<feature type="transmembrane region" description="Helical" evidence="9">
    <location>
        <begin position="89"/>
        <end position="108"/>
    </location>
</feature>
<feature type="transmembrane region" description="Helical" evidence="9">
    <location>
        <begin position="115"/>
        <end position="135"/>
    </location>
</feature>
<protein>
    <submittedName>
        <fullName evidence="10">Di/tri peptide transporter 2</fullName>
    </submittedName>
</protein>
<sequence>MDADWASSRLSLDSDEPTEEEKQTLRRVSDKLPWSAFLVAIVELCERFAYYGLSGPFQNYMSNSWHDPNGLPGAIGLNQSGATALSNFFQFWCYITPLIGAIVADQYLGKYLTIAYFSIIYMIGIFILFVTSLPVAIEHGAAYGGLITAMVVIGLGTGGIKPNVSPLIAEQYRGVKPFIKILRSGERVIVDPAVTVQRIYMVFYLCINVGSLSAIATTVLEKNIGFWSAYLLPLLMFVVGFSILLSGRKQYVVRPPKGSVVTNCFRALWIALMNKGNLNTAKPSYQQAHGRRYATPWDDLFVEELKRALVACKVFAFFPIYWVAYNQMLNNFVSQAGQMQLHGIPNDIMQNINPITVILFIPVMDRLVYPSLRRLGFPLRPITRIFWGFLLGSLAMFYAAFVQHLIYRSGPCFTAPSNCPAARRPDGTFAPNNVHVAAQAPAYLLIGLSEIFASITGIEYAFTKAPPSMKSFIMAMFLLTSAGGAVMGAALAPLAVDPRLVWMYVGLAAGCLSAGLVFWALFRKYNSSEDAMNALEASGEKIRSVGEVGGVGVGEGSSRGEIGAESDV</sequence>
<evidence type="ECO:0000313" key="10">
    <source>
        <dbReference type="EMBL" id="OCL13243.1"/>
    </source>
</evidence>
<dbReference type="FunFam" id="1.20.1250.20:FF:000085">
    <property type="entry name" value="MFS peptide transporter Ptr2"/>
    <property type="match status" value="1"/>
</dbReference>